<evidence type="ECO:0000313" key="4">
    <source>
        <dbReference type="Proteomes" id="UP000274756"/>
    </source>
</evidence>
<dbReference type="EMBL" id="UYYG01000164">
    <property type="protein sequence ID" value="VDN53688.1"/>
    <property type="molecule type" value="Genomic_DNA"/>
</dbReference>
<dbReference type="Proteomes" id="UP000274756">
    <property type="component" value="Unassembled WGS sequence"/>
</dbReference>
<accession>A0A0N4UQ68</accession>
<reference evidence="2 4" key="2">
    <citation type="submission" date="2018-11" db="EMBL/GenBank/DDBJ databases">
        <authorList>
            <consortium name="Pathogen Informatics"/>
        </authorList>
    </citation>
    <scope>NUCLEOTIDE SEQUENCE [LARGE SCALE GENOMIC DNA]</scope>
</reference>
<gene>
    <name evidence="2" type="ORF">DME_LOCUS3661</name>
</gene>
<name>A0A0N4UQ68_DRAME</name>
<dbReference type="WBParaSite" id="DME_0001013901-mRNA-1">
    <property type="protein sequence ID" value="DME_0001013901-mRNA-1"/>
    <property type="gene ID" value="DME_0001013901"/>
</dbReference>
<feature type="region of interest" description="Disordered" evidence="1">
    <location>
        <begin position="181"/>
        <end position="205"/>
    </location>
</feature>
<evidence type="ECO:0000313" key="5">
    <source>
        <dbReference type="WBParaSite" id="DME_0001013901-mRNA-1"/>
    </source>
</evidence>
<sequence>MNLDSLANEEEILLTSLPRAKLNNPTSEKLMYFSSDVVTLPQKSNVNTITINTIQSDILNGHISEDLESPNVCEPVTVKFYYSVEIQRSTIKNSFPENWTEDAQNAYKMLVQWGEDLKAGVNTSNDQFDTKNSPSSSTRSTITHYTRKLDKTESISPLRQLRNSSGNVAYDFRLGTLSSEKMLRAPPPVPPKPKKKIGSNPDVNLFDINESSRRSQPNLSENSFSTFNESVSAHGSFASTVAKSALLSRSMKDDIVMI</sequence>
<reference evidence="5" key="1">
    <citation type="submission" date="2017-02" db="UniProtKB">
        <authorList>
            <consortium name="WormBaseParasite"/>
        </authorList>
    </citation>
    <scope>IDENTIFICATION</scope>
</reference>
<dbReference type="AlphaFoldDB" id="A0A0N4UQ68"/>
<evidence type="ECO:0000313" key="2">
    <source>
        <dbReference type="EMBL" id="VDN53688.1"/>
    </source>
</evidence>
<organism evidence="3 5">
    <name type="scientific">Dracunculus medinensis</name>
    <name type="common">Guinea worm</name>
    <dbReference type="NCBI Taxonomy" id="318479"/>
    <lineage>
        <taxon>Eukaryota</taxon>
        <taxon>Metazoa</taxon>
        <taxon>Ecdysozoa</taxon>
        <taxon>Nematoda</taxon>
        <taxon>Chromadorea</taxon>
        <taxon>Rhabditida</taxon>
        <taxon>Spirurina</taxon>
        <taxon>Dracunculoidea</taxon>
        <taxon>Dracunculidae</taxon>
        <taxon>Dracunculus</taxon>
    </lineage>
</organism>
<evidence type="ECO:0000313" key="3">
    <source>
        <dbReference type="Proteomes" id="UP000038040"/>
    </source>
</evidence>
<feature type="region of interest" description="Disordered" evidence="1">
    <location>
        <begin position="124"/>
        <end position="143"/>
    </location>
</feature>
<protein>
    <submittedName>
        <fullName evidence="2 5">Uncharacterized protein</fullName>
    </submittedName>
</protein>
<evidence type="ECO:0000256" key="1">
    <source>
        <dbReference type="SAM" id="MobiDB-lite"/>
    </source>
</evidence>
<dbReference type="Proteomes" id="UP000038040">
    <property type="component" value="Unplaced"/>
</dbReference>
<keyword evidence="4" id="KW-1185">Reference proteome</keyword>
<proteinExistence type="predicted"/>